<proteinExistence type="predicted"/>
<dbReference type="AlphaFoldDB" id="A0A0E9XAC7"/>
<dbReference type="EMBL" id="GBXM01009191">
    <property type="protein sequence ID" value="JAH99386.1"/>
    <property type="molecule type" value="Transcribed_RNA"/>
</dbReference>
<name>A0A0E9XAC7_ANGAN</name>
<organism evidence="1">
    <name type="scientific">Anguilla anguilla</name>
    <name type="common">European freshwater eel</name>
    <name type="synonym">Muraena anguilla</name>
    <dbReference type="NCBI Taxonomy" id="7936"/>
    <lineage>
        <taxon>Eukaryota</taxon>
        <taxon>Metazoa</taxon>
        <taxon>Chordata</taxon>
        <taxon>Craniata</taxon>
        <taxon>Vertebrata</taxon>
        <taxon>Euteleostomi</taxon>
        <taxon>Actinopterygii</taxon>
        <taxon>Neopterygii</taxon>
        <taxon>Teleostei</taxon>
        <taxon>Anguilliformes</taxon>
        <taxon>Anguillidae</taxon>
        <taxon>Anguilla</taxon>
    </lineage>
</organism>
<protein>
    <submittedName>
        <fullName evidence="1">Uncharacterized protein</fullName>
    </submittedName>
</protein>
<reference evidence="1" key="1">
    <citation type="submission" date="2014-11" db="EMBL/GenBank/DDBJ databases">
        <authorList>
            <person name="Amaro Gonzalez C."/>
        </authorList>
    </citation>
    <scope>NUCLEOTIDE SEQUENCE</scope>
</reference>
<sequence>MSLIVSALVAYYLPSISNAHSVI</sequence>
<reference evidence="1" key="2">
    <citation type="journal article" date="2015" name="Fish Shellfish Immunol.">
        <title>Early steps in the European eel (Anguilla anguilla)-Vibrio vulnificus interaction in the gills: Role of the RtxA13 toxin.</title>
        <authorList>
            <person name="Callol A."/>
            <person name="Pajuelo D."/>
            <person name="Ebbesson L."/>
            <person name="Teles M."/>
            <person name="MacKenzie S."/>
            <person name="Amaro C."/>
        </authorList>
    </citation>
    <scope>NUCLEOTIDE SEQUENCE</scope>
</reference>
<evidence type="ECO:0000313" key="1">
    <source>
        <dbReference type="EMBL" id="JAH99386.1"/>
    </source>
</evidence>
<accession>A0A0E9XAC7</accession>